<dbReference type="NCBIfam" id="TIGR03327">
    <property type="entry name" value="AMP_phos"/>
    <property type="match status" value="1"/>
</dbReference>
<dbReference type="GO" id="GO:0006206">
    <property type="term" value="P:pyrimidine nucleobase metabolic process"/>
    <property type="evidence" value="ECO:0007669"/>
    <property type="project" value="InterPro"/>
</dbReference>
<dbReference type="Gene3D" id="2.40.40.20">
    <property type="match status" value="1"/>
</dbReference>
<dbReference type="NCBIfam" id="TIGR02645">
    <property type="entry name" value="ARCH_P_rylase"/>
    <property type="match status" value="1"/>
</dbReference>
<evidence type="ECO:0000259" key="4">
    <source>
        <dbReference type="SMART" id="SM00941"/>
    </source>
</evidence>
<dbReference type="InterPro" id="IPR017713">
    <property type="entry name" value="AMP_phosphorylase"/>
</dbReference>
<dbReference type="InterPro" id="IPR000053">
    <property type="entry name" value="Thymidine/pyrmidine_PPase"/>
</dbReference>
<dbReference type="Pfam" id="PF07831">
    <property type="entry name" value="PYNP_C"/>
    <property type="match status" value="1"/>
</dbReference>
<dbReference type="SUPFAM" id="SSF47648">
    <property type="entry name" value="Nucleoside phosphorylase/phosphoribosyltransferase N-terminal domain"/>
    <property type="match status" value="1"/>
</dbReference>
<proteinExistence type="predicted"/>
<dbReference type="InterPro" id="IPR000312">
    <property type="entry name" value="Glycosyl_Trfase_fam3"/>
</dbReference>
<dbReference type="InterPro" id="IPR017459">
    <property type="entry name" value="Glycosyl_Trfase_fam3_N_dom"/>
</dbReference>
<name>A0A7C1E042_9CREN</name>
<dbReference type="InterPro" id="IPR013466">
    <property type="entry name" value="Thymidine/AMP_Pase"/>
</dbReference>
<dbReference type="InterPro" id="IPR036320">
    <property type="entry name" value="Glycosyl_Trfase_fam3_N_dom_sf"/>
</dbReference>
<dbReference type="InterPro" id="IPR013102">
    <property type="entry name" value="PYNP_C"/>
</dbReference>
<dbReference type="GO" id="GO:0016763">
    <property type="term" value="F:pentosyltransferase activity"/>
    <property type="evidence" value="ECO:0007669"/>
    <property type="project" value="InterPro"/>
</dbReference>
<dbReference type="Pfam" id="PF00591">
    <property type="entry name" value="Glycos_transf_3"/>
    <property type="match status" value="1"/>
</dbReference>
<evidence type="ECO:0000256" key="3">
    <source>
        <dbReference type="NCBIfam" id="TIGR03327"/>
    </source>
</evidence>
<dbReference type="Gene3D" id="3.40.1030.10">
    <property type="entry name" value="Nucleoside phosphorylase/phosphoribosyltransferase catalytic domain"/>
    <property type="match status" value="1"/>
</dbReference>
<sequence length="534" mass="57290">MTSTGCTNNNKSKLGIALLIKPEDLPLTFSPRLTVRTLDFSAQENLCVINEETAKKIGATLESRLMIRLDNLKAYYFGVIISGKGFVNKDEIGIPRDIAHALGLKDGDNVNATPVNVSESIEIIRNKLKGKRLSREEISKLIRDVVNGALDEAGIAAFLSAQEAVGMDDEELYYLTLEMATQGTVLSHPYPVYDEHSIGGVPGNSKVALVAVPTAIAFGIKIPKTSSRAIVSPSGTADTMEVLARVDLTADEIKEALVKVGGTLAWTGRLNLSPADDIFVRTERKLRIDPESQMIASILSKKVAMGVSGLVIDIPTGEGAKVSTINEAERLASRFLMVTNKLKISSKVLITFGGEPIGFTVGPALEAREALETLMKKSGPPSLVHKALSIVAALLELSGKANYGEGLNLARSMFESGKPELIFRKMIEFQGGNPEVKPEDISLAEFSYTVKASFSGAVTKINNNAVNIIARAAGAPFDKKAGVMLHAKIGYRVNQGDPLLTIYSSSANNLNKARELAESLAVFEIGHMVLKSIP</sequence>
<organism evidence="5">
    <name type="scientific">Fervidicoccus fontis</name>
    <dbReference type="NCBI Taxonomy" id="683846"/>
    <lineage>
        <taxon>Archaea</taxon>
        <taxon>Thermoproteota</taxon>
        <taxon>Thermoprotei</taxon>
        <taxon>Fervidicoccales</taxon>
        <taxon>Fervidicoccaceae</taxon>
        <taxon>Fervidicoccus</taxon>
    </lineage>
</organism>
<dbReference type="InterPro" id="IPR036566">
    <property type="entry name" value="PYNP-like_C_sf"/>
</dbReference>
<dbReference type="EC" id="2.4.2.57" evidence="3"/>
<accession>A0A7C1E042</accession>
<feature type="domain" description="Pyrimidine nucleoside phosphorylase C-terminal" evidence="4">
    <location>
        <begin position="457"/>
        <end position="523"/>
    </location>
</feature>
<dbReference type="PANTHER" id="PTHR10515:SF0">
    <property type="entry name" value="THYMIDINE PHOSPHORYLASE"/>
    <property type="match status" value="1"/>
</dbReference>
<dbReference type="GO" id="GO:0004645">
    <property type="term" value="F:1,4-alpha-oligoglucan phosphorylase activity"/>
    <property type="evidence" value="ECO:0007669"/>
    <property type="project" value="InterPro"/>
</dbReference>
<dbReference type="SUPFAM" id="SSF52418">
    <property type="entry name" value="Nucleoside phosphorylase/phosphoribosyltransferase catalytic domain"/>
    <property type="match status" value="1"/>
</dbReference>
<reference evidence="5" key="1">
    <citation type="journal article" date="2020" name="mSystems">
        <title>Genome- and Community-Level Interaction Insights into Carbon Utilization and Element Cycling Functions of Hydrothermarchaeota in Hydrothermal Sediment.</title>
        <authorList>
            <person name="Zhou Z."/>
            <person name="Liu Y."/>
            <person name="Xu W."/>
            <person name="Pan J."/>
            <person name="Luo Z.H."/>
            <person name="Li M."/>
        </authorList>
    </citation>
    <scope>NUCLEOTIDE SEQUENCE [LARGE SCALE GENOMIC DNA]</scope>
    <source>
        <strain evidence="5">SpSt-123</strain>
    </source>
</reference>
<dbReference type="SUPFAM" id="SSF54680">
    <property type="entry name" value="Pyrimidine nucleoside phosphorylase C-terminal domain"/>
    <property type="match status" value="1"/>
</dbReference>
<dbReference type="PROSITE" id="PS00647">
    <property type="entry name" value="THYMID_PHOSPHORYLASE"/>
    <property type="match status" value="1"/>
</dbReference>
<comment type="caution">
    <text evidence="5">The sequence shown here is derived from an EMBL/GenBank/DDBJ whole genome shotgun (WGS) entry which is preliminary data.</text>
</comment>
<dbReference type="InterPro" id="IPR017872">
    <property type="entry name" value="Pyrmidine_PPase_CS"/>
</dbReference>
<dbReference type="GO" id="GO:0046125">
    <property type="term" value="P:pyrimidine deoxyribonucleoside metabolic process"/>
    <property type="evidence" value="ECO:0007669"/>
    <property type="project" value="InterPro"/>
</dbReference>
<keyword evidence="2 5" id="KW-0808">Transferase</keyword>
<evidence type="ECO:0000256" key="2">
    <source>
        <dbReference type="ARBA" id="ARBA00022679"/>
    </source>
</evidence>
<dbReference type="NCBIfam" id="NF003338">
    <property type="entry name" value="PRK04350.1"/>
    <property type="match status" value="1"/>
</dbReference>
<dbReference type="PANTHER" id="PTHR10515">
    <property type="entry name" value="THYMIDINE PHOSPHORYLASE"/>
    <property type="match status" value="1"/>
</dbReference>
<dbReference type="Pfam" id="PF02885">
    <property type="entry name" value="Glycos_trans_3N"/>
    <property type="match status" value="1"/>
</dbReference>
<dbReference type="SMART" id="SM00941">
    <property type="entry name" value="PYNP_C"/>
    <property type="match status" value="1"/>
</dbReference>
<dbReference type="GO" id="GO:0005829">
    <property type="term" value="C:cytosol"/>
    <property type="evidence" value="ECO:0007669"/>
    <property type="project" value="TreeGrafter"/>
</dbReference>
<dbReference type="Gene3D" id="3.90.1170.30">
    <property type="entry name" value="Pyrimidine nucleoside phosphorylase-like, C-terminal domain"/>
    <property type="match status" value="1"/>
</dbReference>
<protein>
    <recommendedName>
        <fullName evidence="3">AMP phosphorylase</fullName>
        <ecNumber evidence="3">2.4.2.57</ecNumber>
    </recommendedName>
</protein>
<dbReference type="EMBL" id="DSDY01000108">
    <property type="protein sequence ID" value="HDS10657.1"/>
    <property type="molecule type" value="Genomic_DNA"/>
</dbReference>
<dbReference type="InterPro" id="IPR035902">
    <property type="entry name" value="Nuc_phospho_transferase"/>
</dbReference>
<dbReference type="AlphaFoldDB" id="A0A7C1E042"/>
<dbReference type="Gene3D" id="1.20.970.50">
    <property type="match status" value="1"/>
</dbReference>
<evidence type="ECO:0000256" key="1">
    <source>
        <dbReference type="ARBA" id="ARBA00022676"/>
    </source>
</evidence>
<evidence type="ECO:0000313" key="5">
    <source>
        <dbReference type="EMBL" id="HDS10657.1"/>
    </source>
</evidence>
<keyword evidence="1 5" id="KW-0328">Glycosyltransferase</keyword>
<gene>
    <name evidence="5" type="ORF">ENO04_03435</name>
</gene>